<feature type="signal peptide" evidence="3">
    <location>
        <begin position="1"/>
        <end position="26"/>
    </location>
</feature>
<dbReference type="Pfam" id="PF00026">
    <property type="entry name" value="Asp"/>
    <property type="match status" value="1"/>
</dbReference>
<keyword evidence="2" id="KW-1133">Transmembrane helix</keyword>
<name>A0AA40KCQ7_9PEZI</name>
<keyword evidence="3" id="KW-0732">Signal</keyword>
<evidence type="ECO:0000256" key="1">
    <source>
        <dbReference type="SAM" id="MobiDB-lite"/>
    </source>
</evidence>
<keyword evidence="6" id="KW-1185">Reference proteome</keyword>
<dbReference type="CDD" id="cd12087">
    <property type="entry name" value="TM_EGFR-like"/>
    <property type="match status" value="1"/>
</dbReference>
<dbReference type="InterPro" id="IPR033121">
    <property type="entry name" value="PEPTIDASE_A1"/>
</dbReference>
<dbReference type="InterPro" id="IPR021109">
    <property type="entry name" value="Peptidase_aspartic_dom_sf"/>
</dbReference>
<accession>A0AA40KCQ7</accession>
<comment type="caution">
    <text evidence="5">The sequence shown here is derived from an EMBL/GenBank/DDBJ whole genome shotgun (WGS) entry which is preliminary data.</text>
</comment>
<organism evidence="5 6">
    <name type="scientific">Schizothecium vesticola</name>
    <dbReference type="NCBI Taxonomy" id="314040"/>
    <lineage>
        <taxon>Eukaryota</taxon>
        <taxon>Fungi</taxon>
        <taxon>Dikarya</taxon>
        <taxon>Ascomycota</taxon>
        <taxon>Pezizomycotina</taxon>
        <taxon>Sordariomycetes</taxon>
        <taxon>Sordariomycetidae</taxon>
        <taxon>Sordariales</taxon>
        <taxon>Schizotheciaceae</taxon>
        <taxon>Schizothecium</taxon>
    </lineage>
</organism>
<dbReference type="Proteomes" id="UP001172155">
    <property type="component" value="Unassembled WGS sequence"/>
</dbReference>
<reference evidence="5" key="1">
    <citation type="submission" date="2023-06" db="EMBL/GenBank/DDBJ databases">
        <title>Genome-scale phylogeny and comparative genomics of the fungal order Sordariales.</title>
        <authorList>
            <consortium name="Lawrence Berkeley National Laboratory"/>
            <person name="Hensen N."/>
            <person name="Bonometti L."/>
            <person name="Westerberg I."/>
            <person name="Brannstrom I.O."/>
            <person name="Guillou S."/>
            <person name="Cros-Aarteil S."/>
            <person name="Calhoun S."/>
            <person name="Haridas S."/>
            <person name="Kuo A."/>
            <person name="Mondo S."/>
            <person name="Pangilinan J."/>
            <person name="Riley R."/>
            <person name="LaButti K."/>
            <person name="Andreopoulos B."/>
            <person name="Lipzen A."/>
            <person name="Chen C."/>
            <person name="Yanf M."/>
            <person name="Daum C."/>
            <person name="Ng V."/>
            <person name="Clum A."/>
            <person name="Steindorff A."/>
            <person name="Ohm R."/>
            <person name="Martin F."/>
            <person name="Silar P."/>
            <person name="Natvig D."/>
            <person name="Lalanne C."/>
            <person name="Gautier V."/>
            <person name="Ament-velasquez S.L."/>
            <person name="Kruys A."/>
            <person name="Hutchinson M.I."/>
            <person name="Powell A.J."/>
            <person name="Barry K."/>
            <person name="Miller A.N."/>
            <person name="Grigoriev I.V."/>
            <person name="Debuchy R."/>
            <person name="Gladieux P."/>
            <person name="Thoren M.H."/>
            <person name="Johannesson H."/>
        </authorList>
    </citation>
    <scope>NUCLEOTIDE SEQUENCE</scope>
    <source>
        <strain evidence="5">SMH3187-1</strain>
    </source>
</reference>
<feature type="compositionally biased region" description="Basic and acidic residues" evidence="1">
    <location>
        <begin position="536"/>
        <end position="555"/>
    </location>
</feature>
<evidence type="ECO:0000256" key="2">
    <source>
        <dbReference type="SAM" id="Phobius"/>
    </source>
</evidence>
<keyword evidence="2" id="KW-0472">Membrane</keyword>
<evidence type="ECO:0000259" key="4">
    <source>
        <dbReference type="Pfam" id="PF00026"/>
    </source>
</evidence>
<feature type="region of interest" description="Disordered" evidence="1">
    <location>
        <begin position="517"/>
        <end position="583"/>
    </location>
</feature>
<proteinExistence type="predicted"/>
<sequence>MALSKITASCWCLVAVSLGLGSIASAQKVFQIPFTTDLDYFHPGTYGPDGPWQAVAIMLGTHERKSLTEPFTDGPRVAMWPTGSTLVQVHGTAAGGEYTASVNATGPWSQYGGGGDNMLREADWYANHRSEGTGYFDGLTMINMRFELPGYSNINATLVAMNKSEIVLPDGRSYDDEVGNLGLGNPADTEFPGTGIVAQMKAQGLVGSNSFGLHLGSAALEQRGSLILGGYDASRVYGPVGVFEMQLSAPLIYLQDVFIGVETGFWPFNASQAEVGSVWEGPKNEAVEGTVNFFGGRKGSAMVTPNPAVPGIYLPGETCARAARHLPVTFDSKLGYYLWNTADPTYLPLLSSAAFLAFTFADTQAANITIKVPFQLLNLTLEAPIVDVPTPYFPCHDVTGNDTGYVELGRAFLQAAFFGINLDQSVTFLAQAPGPTMNQSVIRPISPADRTLTSNPLSAFPDSWAAHWSPDAGVSRSSTPLSAGAIAGIVIGALAGVALLSTAAWFLWRRRRKQHGQGSYNPVELSTGGRNRGRRGPLEVTEKESDTKDIFEVDGRGPMPEMDATTGQISEADGGPVAAGGEE</sequence>
<dbReference type="Gene3D" id="2.40.70.10">
    <property type="entry name" value="Acid Proteases"/>
    <property type="match status" value="1"/>
</dbReference>
<dbReference type="AlphaFoldDB" id="A0AA40KCQ7"/>
<dbReference type="SUPFAM" id="SSF50630">
    <property type="entry name" value="Acid proteases"/>
    <property type="match status" value="1"/>
</dbReference>
<evidence type="ECO:0000256" key="3">
    <source>
        <dbReference type="SAM" id="SignalP"/>
    </source>
</evidence>
<feature type="transmembrane region" description="Helical" evidence="2">
    <location>
        <begin position="485"/>
        <end position="508"/>
    </location>
</feature>
<evidence type="ECO:0000313" key="5">
    <source>
        <dbReference type="EMBL" id="KAK0754393.1"/>
    </source>
</evidence>
<keyword evidence="2" id="KW-0812">Transmembrane</keyword>
<feature type="chain" id="PRO_5041397478" evidence="3">
    <location>
        <begin position="27"/>
        <end position="583"/>
    </location>
</feature>
<gene>
    <name evidence="5" type="ORF">B0T18DRAFT_424787</name>
</gene>
<protein>
    <submittedName>
        <fullName evidence="5">Aspartic peptidase domain-containing protein</fullName>
    </submittedName>
</protein>
<dbReference type="EMBL" id="JAUKUD010000001">
    <property type="protein sequence ID" value="KAK0754393.1"/>
    <property type="molecule type" value="Genomic_DNA"/>
</dbReference>
<evidence type="ECO:0000313" key="6">
    <source>
        <dbReference type="Proteomes" id="UP001172155"/>
    </source>
</evidence>
<feature type="domain" description="Peptidase A1" evidence="4">
    <location>
        <begin position="179"/>
        <end position="246"/>
    </location>
</feature>